<dbReference type="GO" id="GO:0070192">
    <property type="term" value="P:chromosome organization involved in meiotic cell cycle"/>
    <property type="evidence" value="ECO:0007669"/>
    <property type="project" value="InterPro"/>
</dbReference>
<comment type="caution">
    <text evidence="1">The sequence shown here is derived from an EMBL/GenBank/DDBJ whole genome shotgun (WGS) entry which is preliminary data.</text>
</comment>
<reference evidence="1" key="1">
    <citation type="submission" date="2020-05" db="EMBL/GenBank/DDBJ databases">
        <title>WGS assembly of Panicum virgatum.</title>
        <authorList>
            <person name="Lovell J.T."/>
            <person name="Jenkins J."/>
            <person name="Shu S."/>
            <person name="Juenger T.E."/>
            <person name="Schmutz J."/>
        </authorList>
    </citation>
    <scope>NUCLEOTIDE SEQUENCE</scope>
    <source>
        <strain evidence="1">AP13</strain>
    </source>
</reference>
<sequence length="356" mass="38844">MKKGKQFFYFLNSWGKKFCPRKNKRGETIAGGIGKIAEGDLTKNVVRLSHPNESGGGGRRLENQSGMAISRCNYLLMKAMVGQCSAEGIRKVREAEKSGKIQAVSLDDDGIFSDDEGGYLQTSCAINQGIIGAIRSLNSRPAAIQMPTDQSCTTNRRPLMNQLPVANERAQVNQTPIANRRHLVSQTPVANGKTLMNQTSVANGRSLMSQVPAANGKPLMSQIPASNGRLVMSPNGRPQMSQIYVASGQCHTNKIPGPEVHPAPLACHAKVSDLKLNIEKGKMKALRQKLTGSGSRVILKQEEAPTTKVTWTVATKKQDPGLGLLKRATRLLKKWPLRSMPCRWDPEMKRMVGHAV</sequence>
<organism evidence="1 2">
    <name type="scientific">Panicum virgatum</name>
    <name type="common">Blackwell switchgrass</name>
    <dbReference type="NCBI Taxonomy" id="38727"/>
    <lineage>
        <taxon>Eukaryota</taxon>
        <taxon>Viridiplantae</taxon>
        <taxon>Streptophyta</taxon>
        <taxon>Embryophyta</taxon>
        <taxon>Tracheophyta</taxon>
        <taxon>Spermatophyta</taxon>
        <taxon>Magnoliopsida</taxon>
        <taxon>Liliopsida</taxon>
        <taxon>Poales</taxon>
        <taxon>Poaceae</taxon>
        <taxon>PACMAD clade</taxon>
        <taxon>Panicoideae</taxon>
        <taxon>Panicodae</taxon>
        <taxon>Paniceae</taxon>
        <taxon>Panicinae</taxon>
        <taxon>Panicum</taxon>
        <taxon>Panicum sect. Hiantes</taxon>
    </lineage>
</organism>
<dbReference type="PANTHER" id="PTHR37695:SF1">
    <property type="entry name" value="RECOMBINATION INITIATION DEFECTS 3-RELATED"/>
    <property type="match status" value="1"/>
</dbReference>
<dbReference type="GO" id="GO:0005634">
    <property type="term" value="C:nucleus"/>
    <property type="evidence" value="ECO:0007669"/>
    <property type="project" value="TreeGrafter"/>
</dbReference>
<evidence type="ECO:0000313" key="1">
    <source>
        <dbReference type="EMBL" id="KAG2560280.1"/>
    </source>
</evidence>
<dbReference type="GO" id="GO:0009553">
    <property type="term" value="P:embryo sac development"/>
    <property type="evidence" value="ECO:0007669"/>
    <property type="project" value="TreeGrafter"/>
</dbReference>
<dbReference type="InterPro" id="IPR034546">
    <property type="entry name" value="PAIR1"/>
</dbReference>
<dbReference type="PANTHER" id="PTHR37695">
    <property type="entry name" value="RECOMBINATION INITIATION DEFECTS 3-RELATED"/>
    <property type="match status" value="1"/>
</dbReference>
<name>A0A8T0PF90_PANVG</name>
<keyword evidence="2" id="KW-1185">Reference proteome</keyword>
<evidence type="ECO:0000313" key="2">
    <source>
        <dbReference type="Proteomes" id="UP000823388"/>
    </source>
</evidence>
<dbReference type="AlphaFoldDB" id="A0A8T0PF90"/>
<proteinExistence type="predicted"/>
<protein>
    <submittedName>
        <fullName evidence="1">Uncharacterized protein</fullName>
    </submittedName>
</protein>
<dbReference type="Proteomes" id="UP000823388">
    <property type="component" value="Chromosome 8K"/>
</dbReference>
<dbReference type="GO" id="GO:0009556">
    <property type="term" value="P:microsporogenesis"/>
    <property type="evidence" value="ECO:0007669"/>
    <property type="project" value="TreeGrafter"/>
</dbReference>
<dbReference type="GO" id="GO:0042138">
    <property type="term" value="P:meiotic DNA double-strand break formation"/>
    <property type="evidence" value="ECO:0007669"/>
    <property type="project" value="TreeGrafter"/>
</dbReference>
<dbReference type="EMBL" id="CM029051">
    <property type="protein sequence ID" value="KAG2560280.1"/>
    <property type="molecule type" value="Genomic_DNA"/>
</dbReference>
<accession>A0A8T0PF90</accession>
<gene>
    <name evidence="1" type="ORF">PVAP13_8KG042100</name>
</gene>